<dbReference type="Gene3D" id="1.10.10.10">
    <property type="entry name" value="Winged helix-like DNA-binding domain superfamily/Winged helix DNA-binding domain"/>
    <property type="match status" value="1"/>
</dbReference>
<dbReference type="GO" id="GO:0003677">
    <property type="term" value="F:DNA binding"/>
    <property type="evidence" value="ECO:0007669"/>
    <property type="project" value="UniProtKB-KW"/>
</dbReference>
<comment type="similarity">
    <text evidence="1">Belongs to the sigma-70 factor family. ECF subfamily.</text>
</comment>
<keyword evidence="9" id="KW-1185">Reference proteome</keyword>
<dbReference type="AlphaFoldDB" id="A0AAE3CYL1"/>
<dbReference type="InterPro" id="IPR039425">
    <property type="entry name" value="RNA_pol_sigma-70-like"/>
</dbReference>
<feature type="domain" description="RNA polymerase sigma factor 70 region 4 type 2" evidence="7">
    <location>
        <begin position="121"/>
        <end position="172"/>
    </location>
</feature>
<evidence type="ECO:0000256" key="4">
    <source>
        <dbReference type="ARBA" id="ARBA00023125"/>
    </source>
</evidence>
<dbReference type="EMBL" id="JAICBX010000001">
    <property type="protein sequence ID" value="MBW8635769.1"/>
    <property type="molecule type" value="Genomic_DNA"/>
</dbReference>
<dbReference type="Pfam" id="PF04542">
    <property type="entry name" value="Sigma70_r2"/>
    <property type="match status" value="1"/>
</dbReference>
<sequence length="188" mass="21480">MAHKPILYGKAAEAMIVGLARSGDREAFAELVRRRQSWIRNLMRRFCHDDHLADDLAQQVFLQAWRHIRSLQQSDRFGAWLRRLAVNTWLQHRRANDPIRNADELDETHVAAEGPAGMAFDLDRALASLPEAPRLCIVLSYNEGMTHEEIAELTELPAGTVKSHIRRGAERLRQILTDYNDGARNHGQ</sequence>
<dbReference type="InterPro" id="IPR013324">
    <property type="entry name" value="RNA_pol_sigma_r3/r4-like"/>
</dbReference>
<keyword evidence="4" id="KW-0238">DNA-binding</keyword>
<gene>
    <name evidence="8" type="ORF">K1W69_01110</name>
</gene>
<evidence type="ECO:0000313" key="9">
    <source>
        <dbReference type="Proteomes" id="UP001196509"/>
    </source>
</evidence>
<evidence type="ECO:0000256" key="1">
    <source>
        <dbReference type="ARBA" id="ARBA00010641"/>
    </source>
</evidence>
<dbReference type="Pfam" id="PF08281">
    <property type="entry name" value="Sigma70_r4_2"/>
    <property type="match status" value="1"/>
</dbReference>
<keyword evidence="3" id="KW-0731">Sigma factor</keyword>
<dbReference type="InterPro" id="IPR007627">
    <property type="entry name" value="RNA_pol_sigma70_r2"/>
</dbReference>
<dbReference type="NCBIfam" id="TIGR02937">
    <property type="entry name" value="sigma70-ECF"/>
    <property type="match status" value="1"/>
</dbReference>
<evidence type="ECO:0000256" key="3">
    <source>
        <dbReference type="ARBA" id="ARBA00023082"/>
    </source>
</evidence>
<dbReference type="SUPFAM" id="SSF88946">
    <property type="entry name" value="Sigma2 domain of RNA polymerase sigma factors"/>
    <property type="match status" value="1"/>
</dbReference>
<dbReference type="InterPro" id="IPR036388">
    <property type="entry name" value="WH-like_DNA-bd_sf"/>
</dbReference>
<dbReference type="GO" id="GO:0006352">
    <property type="term" value="P:DNA-templated transcription initiation"/>
    <property type="evidence" value="ECO:0007669"/>
    <property type="project" value="InterPro"/>
</dbReference>
<evidence type="ECO:0000259" key="7">
    <source>
        <dbReference type="Pfam" id="PF08281"/>
    </source>
</evidence>
<organism evidence="8 9">
    <name type="scientific">Flavimaribacter sediminis</name>
    <dbReference type="NCBI Taxonomy" id="2865987"/>
    <lineage>
        <taxon>Bacteria</taxon>
        <taxon>Pseudomonadati</taxon>
        <taxon>Pseudomonadota</taxon>
        <taxon>Alphaproteobacteria</taxon>
        <taxon>Hyphomicrobiales</taxon>
        <taxon>Rhizobiaceae</taxon>
        <taxon>Flavimaribacter</taxon>
    </lineage>
</organism>
<dbReference type="InterPro" id="IPR013249">
    <property type="entry name" value="RNA_pol_sigma70_r4_t2"/>
</dbReference>
<dbReference type="PANTHER" id="PTHR43133:SF8">
    <property type="entry name" value="RNA POLYMERASE SIGMA FACTOR HI_1459-RELATED"/>
    <property type="match status" value="1"/>
</dbReference>
<dbReference type="InterPro" id="IPR014284">
    <property type="entry name" value="RNA_pol_sigma-70_dom"/>
</dbReference>
<protein>
    <submittedName>
        <fullName evidence="8">Sigma-70 family RNA polymerase sigma factor</fullName>
    </submittedName>
</protein>
<reference evidence="8" key="1">
    <citation type="submission" date="2021-08" db="EMBL/GenBank/DDBJ databases">
        <title>Hoeflea bacterium WL0058 sp. nov., isolated from the sediment.</title>
        <authorList>
            <person name="Wang L."/>
            <person name="Zhang D."/>
        </authorList>
    </citation>
    <scope>NUCLEOTIDE SEQUENCE</scope>
    <source>
        <strain evidence="8">WL0058</strain>
    </source>
</reference>
<evidence type="ECO:0000259" key="6">
    <source>
        <dbReference type="Pfam" id="PF04542"/>
    </source>
</evidence>
<dbReference type="CDD" id="cd06171">
    <property type="entry name" value="Sigma70_r4"/>
    <property type="match status" value="1"/>
</dbReference>
<comment type="caution">
    <text evidence="8">The sequence shown here is derived from an EMBL/GenBank/DDBJ whole genome shotgun (WGS) entry which is preliminary data.</text>
</comment>
<keyword evidence="2" id="KW-0805">Transcription regulation</keyword>
<accession>A0AAE3CYL1</accession>
<keyword evidence="5" id="KW-0804">Transcription</keyword>
<evidence type="ECO:0000256" key="5">
    <source>
        <dbReference type="ARBA" id="ARBA00023163"/>
    </source>
</evidence>
<dbReference type="Proteomes" id="UP001196509">
    <property type="component" value="Unassembled WGS sequence"/>
</dbReference>
<dbReference type="RefSeq" id="WP_220226489.1">
    <property type="nucleotide sequence ID" value="NZ_JAICBX010000001.1"/>
</dbReference>
<evidence type="ECO:0000256" key="2">
    <source>
        <dbReference type="ARBA" id="ARBA00023015"/>
    </source>
</evidence>
<evidence type="ECO:0000313" key="8">
    <source>
        <dbReference type="EMBL" id="MBW8635769.1"/>
    </source>
</evidence>
<proteinExistence type="inferred from homology"/>
<feature type="domain" description="RNA polymerase sigma-70 region 2" evidence="6">
    <location>
        <begin position="31"/>
        <end position="97"/>
    </location>
</feature>
<name>A0AAE3CYL1_9HYPH</name>
<dbReference type="SUPFAM" id="SSF88659">
    <property type="entry name" value="Sigma3 and sigma4 domains of RNA polymerase sigma factors"/>
    <property type="match status" value="1"/>
</dbReference>
<dbReference type="PANTHER" id="PTHR43133">
    <property type="entry name" value="RNA POLYMERASE ECF-TYPE SIGMA FACTO"/>
    <property type="match status" value="1"/>
</dbReference>
<dbReference type="GO" id="GO:0016987">
    <property type="term" value="F:sigma factor activity"/>
    <property type="evidence" value="ECO:0007669"/>
    <property type="project" value="UniProtKB-KW"/>
</dbReference>
<dbReference type="InterPro" id="IPR013325">
    <property type="entry name" value="RNA_pol_sigma_r2"/>
</dbReference>
<dbReference type="Gene3D" id="1.10.1740.10">
    <property type="match status" value="1"/>
</dbReference>